<dbReference type="AlphaFoldDB" id="A0A1Z4N4U2"/>
<dbReference type="InterPro" id="IPR058544">
    <property type="entry name" value="ETR1_N"/>
</dbReference>
<dbReference type="InterPro" id="IPR013655">
    <property type="entry name" value="PAS_fold_3"/>
</dbReference>
<evidence type="ECO:0000256" key="8">
    <source>
        <dbReference type="PROSITE-ProRule" id="PRU00169"/>
    </source>
</evidence>
<dbReference type="InterPro" id="IPR003661">
    <property type="entry name" value="HisK_dim/P_dom"/>
</dbReference>
<dbReference type="InterPro" id="IPR035965">
    <property type="entry name" value="PAS-like_dom_sf"/>
</dbReference>
<dbReference type="SMART" id="SM00387">
    <property type="entry name" value="HATPase_c"/>
    <property type="match status" value="1"/>
</dbReference>
<comment type="similarity">
    <text evidence="2">In the N-terminal section; belongs to the phytochrome family.</text>
</comment>
<dbReference type="InterPro" id="IPR011006">
    <property type="entry name" value="CheY-like_superfamily"/>
</dbReference>
<keyword evidence="5 15" id="KW-0418">Kinase</keyword>
<dbReference type="PANTHER" id="PTHR43547">
    <property type="entry name" value="TWO-COMPONENT HISTIDINE KINASE"/>
    <property type="match status" value="1"/>
</dbReference>
<dbReference type="PRINTS" id="PR00344">
    <property type="entry name" value="BCTRLSENSOR"/>
</dbReference>
<dbReference type="Pfam" id="PF08447">
    <property type="entry name" value="PAS_3"/>
    <property type="match status" value="1"/>
</dbReference>
<feature type="domain" description="PAC" evidence="14">
    <location>
        <begin position="264"/>
        <end position="317"/>
    </location>
</feature>
<evidence type="ECO:0000256" key="6">
    <source>
        <dbReference type="ARBA" id="ARBA00023012"/>
    </source>
</evidence>
<evidence type="ECO:0000256" key="7">
    <source>
        <dbReference type="ARBA" id="ARBA00074306"/>
    </source>
</evidence>
<dbReference type="PROSITE" id="PS50109">
    <property type="entry name" value="HIS_KIN"/>
    <property type="match status" value="1"/>
</dbReference>
<dbReference type="Gene3D" id="1.10.287.130">
    <property type="match status" value="1"/>
</dbReference>
<dbReference type="InterPro" id="IPR036097">
    <property type="entry name" value="HisK_dim/P_sf"/>
</dbReference>
<dbReference type="InterPro" id="IPR003594">
    <property type="entry name" value="HATPase_dom"/>
</dbReference>
<dbReference type="InterPro" id="IPR005467">
    <property type="entry name" value="His_kinase_dom"/>
</dbReference>
<feature type="domain" description="Histidine kinase" evidence="11">
    <location>
        <begin position="342"/>
        <end position="560"/>
    </location>
</feature>
<dbReference type="InterPro" id="IPR004358">
    <property type="entry name" value="Sig_transdc_His_kin-like_C"/>
</dbReference>
<dbReference type="Gene3D" id="3.40.50.2300">
    <property type="match status" value="1"/>
</dbReference>
<dbReference type="Pfam" id="PF00512">
    <property type="entry name" value="HisKA"/>
    <property type="match status" value="1"/>
</dbReference>
<evidence type="ECO:0000256" key="3">
    <source>
        <dbReference type="ARBA" id="ARBA00012438"/>
    </source>
</evidence>
<feature type="transmembrane region" description="Helical" evidence="10">
    <location>
        <begin position="64"/>
        <end position="87"/>
    </location>
</feature>
<keyword evidence="10" id="KW-0472">Membrane</keyword>
<dbReference type="SMART" id="SM00086">
    <property type="entry name" value="PAC"/>
    <property type="match status" value="1"/>
</dbReference>
<dbReference type="Pfam" id="PF00072">
    <property type="entry name" value="Response_reg"/>
    <property type="match status" value="1"/>
</dbReference>
<evidence type="ECO:0000313" key="16">
    <source>
        <dbReference type="Proteomes" id="UP000218785"/>
    </source>
</evidence>
<evidence type="ECO:0000256" key="10">
    <source>
        <dbReference type="SAM" id="Phobius"/>
    </source>
</evidence>
<keyword evidence="6" id="KW-0902">Two-component regulatory system</keyword>
<dbReference type="PROSITE" id="PS50112">
    <property type="entry name" value="PAS"/>
    <property type="match status" value="1"/>
</dbReference>
<keyword evidence="9" id="KW-0175">Coiled coil</keyword>
<dbReference type="SUPFAM" id="SSF55785">
    <property type="entry name" value="PYP-like sensor domain (PAS domain)"/>
    <property type="match status" value="1"/>
</dbReference>
<dbReference type="InterPro" id="IPR000700">
    <property type="entry name" value="PAS-assoc_C"/>
</dbReference>
<dbReference type="InterPro" id="IPR001610">
    <property type="entry name" value="PAC"/>
</dbReference>
<keyword evidence="10" id="KW-1133">Transmembrane helix</keyword>
<dbReference type="InterPro" id="IPR001789">
    <property type="entry name" value="Sig_transdc_resp-reg_receiver"/>
</dbReference>
<gene>
    <name evidence="15" type="ORF">NIES37_47340</name>
</gene>
<evidence type="ECO:0000259" key="11">
    <source>
        <dbReference type="PROSITE" id="PS50109"/>
    </source>
</evidence>
<evidence type="ECO:0000256" key="2">
    <source>
        <dbReference type="ARBA" id="ARBA00006402"/>
    </source>
</evidence>
<evidence type="ECO:0000313" key="15">
    <source>
        <dbReference type="EMBL" id="BAZ00738.1"/>
    </source>
</evidence>
<feature type="coiled-coil region" evidence="9">
    <location>
        <begin position="302"/>
        <end position="338"/>
    </location>
</feature>
<dbReference type="CDD" id="cd17580">
    <property type="entry name" value="REC_2_DhkD-like"/>
    <property type="match status" value="1"/>
</dbReference>
<dbReference type="InterPro" id="IPR000014">
    <property type="entry name" value="PAS"/>
</dbReference>
<keyword evidence="10" id="KW-0812">Transmembrane</keyword>
<evidence type="ECO:0000259" key="12">
    <source>
        <dbReference type="PROSITE" id="PS50110"/>
    </source>
</evidence>
<dbReference type="SMART" id="SM00388">
    <property type="entry name" value="HisKA"/>
    <property type="match status" value="1"/>
</dbReference>
<keyword evidence="5 15" id="KW-0808">Transferase</keyword>
<dbReference type="GO" id="GO:0000155">
    <property type="term" value="F:phosphorelay sensor kinase activity"/>
    <property type="evidence" value="ECO:0007669"/>
    <property type="project" value="InterPro"/>
</dbReference>
<dbReference type="Gene3D" id="3.30.450.20">
    <property type="entry name" value="PAS domain"/>
    <property type="match status" value="1"/>
</dbReference>
<dbReference type="FunFam" id="3.30.450.20:FF:000099">
    <property type="entry name" value="Sensory box sensor histidine kinase"/>
    <property type="match status" value="1"/>
</dbReference>
<dbReference type="SMART" id="SM00448">
    <property type="entry name" value="REC"/>
    <property type="match status" value="1"/>
</dbReference>
<name>A0A1Z4N4U2_9CYAN</name>
<comment type="catalytic activity">
    <reaction evidence="1">
        <text>ATP + protein L-histidine = ADP + protein N-phospho-L-histidine.</text>
        <dbReference type="EC" id="2.7.13.3"/>
    </reaction>
</comment>
<keyword evidence="16" id="KW-1185">Reference proteome</keyword>
<dbReference type="EMBL" id="AP018248">
    <property type="protein sequence ID" value="BAZ00738.1"/>
    <property type="molecule type" value="Genomic_DNA"/>
</dbReference>
<dbReference type="Pfam" id="PF02518">
    <property type="entry name" value="HATPase_c"/>
    <property type="match status" value="1"/>
</dbReference>
<dbReference type="FunFam" id="3.30.565.10:FF:000010">
    <property type="entry name" value="Sensor histidine kinase RcsC"/>
    <property type="match status" value="1"/>
</dbReference>
<dbReference type="Gene3D" id="3.30.565.10">
    <property type="entry name" value="Histidine kinase-like ATPase, C-terminal domain"/>
    <property type="match status" value="1"/>
</dbReference>
<protein>
    <recommendedName>
        <fullName evidence="7">Circadian input-output histidine kinase CikA</fullName>
        <ecNumber evidence="3">2.7.13.3</ecNumber>
    </recommendedName>
</protein>
<dbReference type="PROSITE" id="PS50110">
    <property type="entry name" value="RESPONSE_REGULATORY"/>
    <property type="match status" value="1"/>
</dbReference>
<feature type="domain" description="PAS" evidence="13">
    <location>
        <begin position="191"/>
        <end position="261"/>
    </location>
</feature>
<dbReference type="RefSeq" id="WP_096579845.1">
    <property type="nucleotide sequence ID" value="NZ_CAWNJS010000001.1"/>
</dbReference>
<evidence type="ECO:0000256" key="1">
    <source>
        <dbReference type="ARBA" id="ARBA00000085"/>
    </source>
</evidence>
<evidence type="ECO:0000259" key="14">
    <source>
        <dbReference type="PROSITE" id="PS50113"/>
    </source>
</evidence>
<dbReference type="CDD" id="cd00082">
    <property type="entry name" value="HisKA"/>
    <property type="match status" value="1"/>
</dbReference>
<organism evidence="15 16">
    <name type="scientific">Tolypothrix tenuis PCC 7101</name>
    <dbReference type="NCBI Taxonomy" id="231146"/>
    <lineage>
        <taxon>Bacteria</taxon>
        <taxon>Bacillati</taxon>
        <taxon>Cyanobacteriota</taxon>
        <taxon>Cyanophyceae</taxon>
        <taxon>Nostocales</taxon>
        <taxon>Tolypothrichaceae</taxon>
        <taxon>Tolypothrix</taxon>
    </lineage>
</organism>
<feature type="domain" description="Response regulatory" evidence="12">
    <location>
        <begin position="587"/>
        <end position="705"/>
    </location>
</feature>
<evidence type="ECO:0000256" key="4">
    <source>
        <dbReference type="ARBA" id="ARBA00022553"/>
    </source>
</evidence>
<keyword evidence="4 8" id="KW-0597">Phosphoprotein</keyword>
<feature type="coiled-coil region" evidence="9">
    <location>
        <begin position="128"/>
        <end position="191"/>
    </location>
</feature>
<sequence length="709" mass="79040">MSEYWNNFFSSGPFIPHGHCYLWQTDLVLLHIISDALIALAYYSIPATLFYFVRKREDLPFHWIFLLFSGFIVACGTTHLMEIWTLWHPTYWLSGLIKAVTATISLFTALQLVPLVPQALALPSPSQLEKANQQLQIQIAERLNIEAQLRTYQNDLEQLVAVRTNEITKTNEQLQLEIAERQRILEILRQSEERYRYLAEAIPQLVWTTNAQGECDYFNQKWSEYTGLTFEESLGSGWVAALHPDDVQNAYYVWINAVSSGILYENEYRFKRAADATYRWQLARGLPLKDEQGVVVKWFGTCTDIQEQKQIQQERAQLLELEQAARAKAETANRIKDEFLAILSHELRTPINTILGWSRLLQSGKLAPEKISPALATIERNAKLQTQLIEDLLDVSSILQGKLTLQTQSLHLESIILSALDTITLAAQTKSIQVNTIFAPNVGSVLGDSTRLQQVVWNLLSNAVKFTPSGGKVEVQLNKVDGYAQIIVSDTGKGINAEFLPYAFDYFRQADSSSTRKFGGLGLGLAIVRNIVEMHGGTVTAASLGNNLGATFTVCLPLIQDRNLALLNEQNNSSSLISNSLSLSGVQILLVDDDADSRDFLAFVLQQDGAEVISVSSALAALQVLEQTKPDVLISDIGMPEMDGYNLLRQIRARKAEAGGKIPAIALTAFASSQDKQQALQAGFQMHLSKPINPEELVAGIIKLMENKE</sequence>
<dbReference type="SUPFAM" id="SSF52172">
    <property type="entry name" value="CheY-like"/>
    <property type="match status" value="1"/>
</dbReference>
<dbReference type="SMART" id="SM00091">
    <property type="entry name" value="PAS"/>
    <property type="match status" value="1"/>
</dbReference>
<dbReference type="CDD" id="cd00130">
    <property type="entry name" value="PAS"/>
    <property type="match status" value="1"/>
</dbReference>
<evidence type="ECO:0000256" key="9">
    <source>
        <dbReference type="SAM" id="Coils"/>
    </source>
</evidence>
<evidence type="ECO:0000259" key="13">
    <source>
        <dbReference type="PROSITE" id="PS50112"/>
    </source>
</evidence>
<reference evidence="15 16" key="1">
    <citation type="submission" date="2017-06" db="EMBL/GenBank/DDBJ databases">
        <title>Genome sequencing of cyanobaciteial culture collection at National Institute for Environmental Studies (NIES).</title>
        <authorList>
            <person name="Hirose Y."/>
            <person name="Shimura Y."/>
            <person name="Fujisawa T."/>
            <person name="Nakamura Y."/>
            <person name="Kawachi M."/>
        </authorList>
    </citation>
    <scope>NUCLEOTIDE SEQUENCE [LARGE SCALE GENOMIC DNA]</scope>
    <source>
        <strain evidence="15 16">NIES-37</strain>
    </source>
</reference>
<dbReference type="EC" id="2.7.13.3" evidence="3"/>
<proteinExistence type="inferred from homology"/>
<dbReference type="NCBIfam" id="TIGR00229">
    <property type="entry name" value="sensory_box"/>
    <property type="match status" value="1"/>
</dbReference>
<feature type="transmembrane region" description="Helical" evidence="10">
    <location>
        <begin position="28"/>
        <end position="52"/>
    </location>
</feature>
<dbReference type="PANTHER" id="PTHR43547:SF2">
    <property type="entry name" value="HYBRID SIGNAL TRANSDUCTION HISTIDINE KINASE C"/>
    <property type="match status" value="1"/>
</dbReference>
<accession>A0A1Z4N4U2</accession>
<feature type="modified residue" description="4-aspartylphosphate" evidence="8">
    <location>
        <position position="636"/>
    </location>
</feature>
<dbReference type="Pfam" id="PF25487">
    <property type="entry name" value="ETR1_N"/>
    <property type="match status" value="1"/>
</dbReference>
<dbReference type="KEGG" id="ttq:NIES37_47340"/>
<dbReference type="SUPFAM" id="SSF47384">
    <property type="entry name" value="Homodimeric domain of signal transducing histidine kinase"/>
    <property type="match status" value="1"/>
</dbReference>
<evidence type="ECO:0000256" key="5">
    <source>
        <dbReference type="ARBA" id="ARBA00022777"/>
    </source>
</evidence>
<dbReference type="PROSITE" id="PS50113">
    <property type="entry name" value="PAC"/>
    <property type="match status" value="1"/>
</dbReference>
<dbReference type="Proteomes" id="UP000218785">
    <property type="component" value="Chromosome"/>
</dbReference>
<dbReference type="SUPFAM" id="SSF55874">
    <property type="entry name" value="ATPase domain of HSP90 chaperone/DNA topoisomerase II/histidine kinase"/>
    <property type="match status" value="1"/>
</dbReference>
<dbReference type="InterPro" id="IPR036890">
    <property type="entry name" value="HATPase_C_sf"/>
</dbReference>